<accession>A0ABS9SNX0</accession>
<protein>
    <submittedName>
        <fullName evidence="1">YtxH domain-containing protein</fullName>
    </submittedName>
</protein>
<dbReference type="Pfam" id="PF12732">
    <property type="entry name" value="YtxH"/>
    <property type="match status" value="1"/>
</dbReference>
<evidence type="ECO:0000313" key="2">
    <source>
        <dbReference type="Proteomes" id="UP001202248"/>
    </source>
</evidence>
<dbReference type="InterPro" id="IPR024623">
    <property type="entry name" value="YtxH"/>
</dbReference>
<reference evidence="1 2" key="1">
    <citation type="submission" date="2022-02" db="EMBL/GenBank/DDBJ databases">
        <authorList>
            <person name="Min J."/>
        </authorList>
    </citation>
    <scope>NUCLEOTIDE SEQUENCE [LARGE SCALE GENOMIC DNA]</scope>
    <source>
        <strain evidence="1 2">GR10-1</strain>
    </source>
</reference>
<dbReference type="EMBL" id="JAKWBL010000004">
    <property type="protein sequence ID" value="MCH5600055.1"/>
    <property type="molecule type" value="Genomic_DNA"/>
</dbReference>
<comment type="caution">
    <text evidence="1">The sequence shown here is derived from an EMBL/GenBank/DDBJ whole genome shotgun (WGS) entry which is preliminary data.</text>
</comment>
<evidence type="ECO:0000313" key="1">
    <source>
        <dbReference type="EMBL" id="MCH5600055.1"/>
    </source>
</evidence>
<proteinExistence type="predicted"/>
<sequence>MNKLLTGFALGLLVGVLYAPEKGTYTRKRISDKGNDLKDQFADFIDNIAGKFEHTADEVEDYANMKTENIRSEAI</sequence>
<organism evidence="1 2">
    <name type="scientific">Niabella ginsengisoli</name>
    <dbReference type="NCBI Taxonomy" id="522298"/>
    <lineage>
        <taxon>Bacteria</taxon>
        <taxon>Pseudomonadati</taxon>
        <taxon>Bacteroidota</taxon>
        <taxon>Chitinophagia</taxon>
        <taxon>Chitinophagales</taxon>
        <taxon>Chitinophagaceae</taxon>
        <taxon>Niabella</taxon>
    </lineage>
</organism>
<dbReference type="Proteomes" id="UP001202248">
    <property type="component" value="Unassembled WGS sequence"/>
</dbReference>
<keyword evidence="2" id="KW-1185">Reference proteome</keyword>
<name>A0ABS9SNX0_9BACT</name>
<gene>
    <name evidence="1" type="ORF">MKP09_20110</name>
</gene>
<dbReference type="RefSeq" id="WP_240832069.1">
    <property type="nucleotide sequence ID" value="NZ_JAKWBL010000004.1"/>
</dbReference>